<accession>A0ABD3VAS7</accession>
<dbReference type="InterPro" id="IPR007527">
    <property type="entry name" value="Znf_SWIM"/>
</dbReference>
<comment type="caution">
    <text evidence="3">The sequence shown here is derived from an EMBL/GenBank/DDBJ whole genome shotgun (WGS) entry which is preliminary data.</text>
</comment>
<sequence length="156" mass="17407">MMAESLNKRIAHVESDFALRKGYVYEEVSSQLLKEVETVYKEKGKLTDEVLSALQCVFQASLLPALDLVDKRSVSQVICPAGRSLYQVVGSSGTPYTCFTSSVYCSCPAYRYSVLLKEEHMMCKHVLAIKLSEAIGCVKILEVSNQDIANMIQRIE</sequence>
<dbReference type="Proteomes" id="UP001634394">
    <property type="component" value="Unassembled WGS sequence"/>
</dbReference>
<keyword evidence="1" id="KW-0479">Metal-binding</keyword>
<proteinExistence type="predicted"/>
<gene>
    <name evidence="3" type="ORF">ACJMK2_012325</name>
</gene>
<organism evidence="3 4">
    <name type="scientific">Sinanodonta woodiana</name>
    <name type="common">Chinese pond mussel</name>
    <name type="synonym">Anodonta woodiana</name>
    <dbReference type="NCBI Taxonomy" id="1069815"/>
    <lineage>
        <taxon>Eukaryota</taxon>
        <taxon>Metazoa</taxon>
        <taxon>Spiralia</taxon>
        <taxon>Lophotrochozoa</taxon>
        <taxon>Mollusca</taxon>
        <taxon>Bivalvia</taxon>
        <taxon>Autobranchia</taxon>
        <taxon>Heteroconchia</taxon>
        <taxon>Palaeoheterodonta</taxon>
        <taxon>Unionida</taxon>
        <taxon>Unionoidea</taxon>
        <taxon>Unionidae</taxon>
        <taxon>Unioninae</taxon>
        <taxon>Sinanodonta</taxon>
    </lineage>
</organism>
<dbReference type="AlphaFoldDB" id="A0ABD3VAS7"/>
<dbReference type="GO" id="GO:0008270">
    <property type="term" value="F:zinc ion binding"/>
    <property type="evidence" value="ECO:0007669"/>
    <property type="project" value="UniProtKB-KW"/>
</dbReference>
<evidence type="ECO:0000259" key="2">
    <source>
        <dbReference type="PROSITE" id="PS50966"/>
    </source>
</evidence>
<dbReference type="PANTHER" id="PTHR28498">
    <property type="entry name" value="ZINC FINGER SWIM DOMAIN-CONTAINING PROTEIN 7"/>
    <property type="match status" value="1"/>
</dbReference>
<feature type="domain" description="SWIM-type" evidence="2">
    <location>
        <begin position="96"/>
        <end position="134"/>
    </location>
</feature>
<protein>
    <recommendedName>
        <fullName evidence="2">SWIM-type domain-containing protein</fullName>
    </recommendedName>
</protein>
<dbReference type="EMBL" id="JBJQND010000013">
    <property type="protein sequence ID" value="KAL3857683.1"/>
    <property type="molecule type" value="Genomic_DNA"/>
</dbReference>
<dbReference type="PROSITE" id="PS50966">
    <property type="entry name" value="ZF_SWIM"/>
    <property type="match status" value="1"/>
</dbReference>
<keyword evidence="1" id="KW-0863">Zinc-finger</keyword>
<keyword evidence="1" id="KW-0862">Zinc</keyword>
<reference evidence="3 4" key="1">
    <citation type="submission" date="2024-11" db="EMBL/GenBank/DDBJ databases">
        <title>Chromosome-level genome assembly of the freshwater bivalve Anodonta woodiana.</title>
        <authorList>
            <person name="Chen X."/>
        </authorList>
    </citation>
    <scope>NUCLEOTIDE SEQUENCE [LARGE SCALE GENOMIC DNA]</scope>
    <source>
        <strain evidence="3">MN2024</strain>
        <tissue evidence="3">Gills</tissue>
    </source>
</reference>
<evidence type="ECO:0000313" key="4">
    <source>
        <dbReference type="Proteomes" id="UP001634394"/>
    </source>
</evidence>
<evidence type="ECO:0000256" key="1">
    <source>
        <dbReference type="PROSITE-ProRule" id="PRU00325"/>
    </source>
</evidence>
<keyword evidence="4" id="KW-1185">Reference proteome</keyword>
<dbReference type="PANTHER" id="PTHR28498:SF1">
    <property type="entry name" value="ZINC FINGER SWIM DOMAIN-CONTAINING PROTEIN 7"/>
    <property type="match status" value="1"/>
</dbReference>
<name>A0ABD3VAS7_SINWO</name>
<evidence type="ECO:0000313" key="3">
    <source>
        <dbReference type="EMBL" id="KAL3857683.1"/>
    </source>
</evidence>